<reference evidence="3" key="2">
    <citation type="journal article" date="2010" name="Genome Res.">
        <title>Population genomic sequencing of Coccidioides fungi reveals recent hybridization and transposon control.</title>
        <authorList>
            <person name="Neafsey D.E."/>
            <person name="Barker B.M."/>
            <person name="Sharpton T.J."/>
            <person name="Stajich J.E."/>
            <person name="Park D.J."/>
            <person name="Whiston E."/>
            <person name="Hung C.-Y."/>
            <person name="McMahan C."/>
            <person name="White J."/>
            <person name="Sykes S."/>
            <person name="Heiman D."/>
            <person name="Young S."/>
            <person name="Zeng Q."/>
            <person name="Abouelleil A."/>
            <person name="Aftuck L."/>
            <person name="Bessette D."/>
            <person name="Brown A."/>
            <person name="FitzGerald M."/>
            <person name="Lui A."/>
            <person name="Macdonald J.P."/>
            <person name="Priest M."/>
            <person name="Orbach M.J."/>
            <person name="Galgiani J.N."/>
            <person name="Kirkland T.N."/>
            <person name="Cole G.T."/>
            <person name="Birren B.W."/>
            <person name="Henn M.R."/>
            <person name="Taylor J.W."/>
            <person name="Rounsley S.D."/>
        </authorList>
    </citation>
    <scope>GENOME REANNOTATION</scope>
    <source>
        <strain evidence="3">RS</strain>
    </source>
</reference>
<dbReference type="AlphaFoldDB" id="J3K760"/>
<dbReference type="PANTHER" id="PTHR11365:SF2">
    <property type="entry name" value="5-OXOPROLINASE"/>
    <property type="match status" value="1"/>
</dbReference>
<dbReference type="GeneID" id="4561530"/>
<dbReference type="GO" id="GO:0017168">
    <property type="term" value="F:5-oxoprolinase (ATP-hydrolyzing) activity"/>
    <property type="evidence" value="ECO:0007669"/>
    <property type="project" value="TreeGrafter"/>
</dbReference>
<dbReference type="Pfam" id="PF02538">
    <property type="entry name" value="Hydantoinase_B"/>
    <property type="match status" value="1"/>
</dbReference>
<dbReference type="KEGG" id="cim:CIMG_05975"/>
<dbReference type="VEuPathDB" id="FungiDB:CIMG_05975"/>
<dbReference type="InterPro" id="IPR045079">
    <property type="entry name" value="Oxoprolinase-like"/>
</dbReference>
<dbReference type="Proteomes" id="UP000001261">
    <property type="component" value="Unassembled WGS sequence"/>
</dbReference>
<feature type="domain" description="Hydantoinase B/oxoprolinase" evidence="1">
    <location>
        <begin position="50"/>
        <end position="313"/>
    </location>
</feature>
<accession>J3K760</accession>
<dbReference type="GO" id="GO:0006749">
    <property type="term" value="P:glutathione metabolic process"/>
    <property type="evidence" value="ECO:0007669"/>
    <property type="project" value="TreeGrafter"/>
</dbReference>
<organism evidence="2 3">
    <name type="scientific">Coccidioides immitis (strain RS)</name>
    <name type="common">Valley fever fungus</name>
    <dbReference type="NCBI Taxonomy" id="246410"/>
    <lineage>
        <taxon>Eukaryota</taxon>
        <taxon>Fungi</taxon>
        <taxon>Dikarya</taxon>
        <taxon>Ascomycota</taxon>
        <taxon>Pezizomycotina</taxon>
        <taxon>Eurotiomycetes</taxon>
        <taxon>Eurotiomycetidae</taxon>
        <taxon>Onygenales</taxon>
        <taxon>Onygenaceae</taxon>
        <taxon>Coccidioides</taxon>
    </lineage>
</organism>
<name>J3K760_COCIM</name>
<protein>
    <recommendedName>
        <fullName evidence="1">Hydantoinase B/oxoprolinase domain-containing protein</fullName>
    </recommendedName>
</protein>
<dbReference type="RefSeq" id="XP_001242079.2">
    <property type="nucleotide sequence ID" value="XM_001242078.2"/>
</dbReference>
<evidence type="ECO:0000313" key="2">
    <source>
        <dbReference type="EMBL" id="EAS30496.3"/>
    </source>
</evidence>
<dbReference type="InterPro" id="IPR003692">
    <property type="entry name" value="Hydantoinase_B"/>
</dbReference>
<proteinExistence type="predicted"/>
<dbReference type="OrthoDB" id="4207410at2759"/>
<dbReference type="EMBL" id="GG704912">
    <property type="protein sequence ID" value="EAS30496.3"/>
    <property type="molecule type" value="Genomic_DNA"/>
</dbReference>
<reference evidence="3" key="1">
    <citation type="journal article" date="2009" name="Genome Res.">
        <title>Comparative genomic analyses of the human fungal pathogens Coccidioides and their relatives.</title>
        <authorList>
            <person name="Sharpton T.J."/>
            <person name="Stajich J.E."/>
            <person name="Rounsley S.D."/>
            <person name="Gardner M.J."/>
            <person name="Wortman J.R."/>
            <person name="Jordar V.S."/>
            <person name="Maiti R."/>
            <person name="Kodira C.D."/>
            <person name="Neafsey D.E."/>
            <person name="Zeng Q."/>
            <person name="Hung C.-Y."/>
            <person name="McMahan C."/>
            <person name="Muszewska A."/>
            <person name="Grynberg M."/>
            <person name="Mandel M.A."/>
            <person name="Kellner E.M."/>
            <person name="Barker B.M."/>
            <person name="Galgiani J.N."/>
            <person name="Orbach M.J."/>
            <person name="Kirkland T.N."/>
            <person name="Cole G.T."/>
            <person name="Henn M.R."/>
            <person name="Birren B.W."/>
            <person name="Taylor J.W."/>
        </authorList>
    </citation>
    <scope>NUCLEOTIDE SEQUENCE [LARGE SCALE GENOMIC DNA]</scope>
    <source>
        <strain evidence="3">RS</strain>
    </source>
</reference>
<keyword evidence="3" id="KW-1185">Reference proteome</keyword>
<dbReference type="OMA" id="PQGCMNN"/>
<evidence type="ECO:0000259" key="1">
    <source>
        <dbReference type="Pfam" id="PF02538"/>
    </source>
</evidence>
<dbReference type="STRING" id="246410.J3K760"/>
<dbReference type="PANTHER" id="PTHR11365">
    <property type="entry name" value="5-OXOPROLINASE RELATED"/>
    <property type="match status" value="1"/>
</dbReference>
<dbReference type="InParanoid" id="J3K760"/>
<evidence type="ECO:0000313" key="3">
    <source>
        <dbReference type="Proteomes" id="UP000001261"/>
    </source>
</evidence>
<sequence length="315" mass="33830">MQIGEIAESMGFSVALSSKLQPMIKIVPRAMSAAADAYLTPVIKAYIDSISDNFDDTGPEVYGNWNAPVAITHSSTIYCLRCMINLDIPLNQGCLAAIDIRIPERSILSPTKTAAVVGGNVITSQCITDVVFKALRACAASQACVNNLTFGRDPKIDPETGKTIPGFGYYETIAGGSGAGPTWHGESGVHVHMTNTRITDPEIFEKRYPVLLRQFSLRENSGGKGLHSGGEGVVREIEFLSPLQCSILSERRVYRPYGLEGGEDGQTGLNLWITKDTESGTERVVNIGGKNTVMKKTNDRIVVMTPGGGGWGKAC</sequence>
<dbReference type="GO" id="GO:0005829">
    <property type="term" value="C:cytosol"/>
    <property type="evidence" value="ECO:0007669"/>
    <property type="project" value="TreeGrafter"/>
</dbReference>
<gene>
    <name evidence="2" type="ORF">CIMG_05975</name>
</gene>